<keyword evidence="2" id="KW-0560">Oxidoreductase</keyword>
<feature type="domain" description="FAD/NAD(P)-binding" evidence="4">
    <location>
        <begin position="4"/>
        <end position="282"/>
    </location>
</feature>
<dbReference type="RefSeq" id="WP_348787003.1">
    <property type="nucleotide sequence ID" value="NZ_CP157390.1"/>
</dbReference>
<dbReference type="InterPro" id="IPR050097">
    <property type="entry name" value="Ferredoxin-NADP_redctase_2"/>
</dbReference>
<gene>
    <name evidence="5" type="ORF">AAME72_13155</name>
</gene>
<accession>A0AAU7G7Z8</accession>
<evidence type="ECO:0000256" key="1">
    <source>
        <dbReference type="ARBA" id="ARBA00022630"/>
    </source>
</evidence>
<keyword evidence="1" id="KW-0285">Flavoprotein</keyword>
<dbReference type="AlphaFoldDB" id="A0AAU7G7Z8"/>
<dbReference type="EMBL" id="CP157390">
    <property type="protein sequence ID" value="XBM47027.1"/>
    <property type="molecule type" value="Genomic_DNA"/>
</dbReference>
<sequence>MDDFDVIVIGGGAAGLSAGLMLARARVSVLVVDAGAPRNARAGEVHGLFGRDGTPPAELLARGRAEVIGYGGGILDSTVTDARPDRDGFVVTVDGSRRLSARRLIVTTGLVDEIPDIPGLRERWGAEVVHCPFCHGWEVRDTAIGVLALSGRAMHQALLFHQWSPDVTLFANDQPGLAEEAAERGIPVVEGAVEAVELREGRVAGLRLAGGEVHPVETVVIGPRSRIVAPFLSGLGLAPVEHPAGIGEHLPTDQQGRTSVPGVWAAGNVTDPSAQVGMAAAAAALVAAQLAMEFALEKVPQR</sequence>
<dbReference type="GO" id="GO:0004791">
    <property type="term" value="F:thioredoxin-disulfide reductase (NADPH) activity"/>
    <property type="evidence" value="ECO:0007669"/>
    <property type="project" value="UniProtKB-EC"/>
</dbReference>
<dbReference type="Pfam" id="PF07992">
    <property type="entry name" value="Pyr_redox_2"/>
    <property type="match status" value="1"/>
</dbReference>
<dbReference type="PRINTS" id="PR00368">
    <property type="entry name" value="FADPNR"/>
</dbReference>
<name>A0AAU7G7Z8_9MICO</name>
<reference evidence="5" key="1">
    <citation type="submission" date="2024-05" db="EMBL/GenBank/DDBJ databases">
        <title>The Natural Products Discovery Center: Release of the First 8490 Sequenced Strains for Exploring Actinobacteria Biosynthetic Diversity.</title>
        <authorList>
            <person name="Kalkreuter E."/>
            <person name="Kautsar S.A."/>
            <person name="Yang D."/>
            <person name="Bader C.D."/>
            <person name="Teijaro C.N."/>
            <person name="Fluegel L."/>
            <person name="Davis C.M."/>
            <person name="Simpson J.R."/>
            <person name="Lauterbach L."/>
            <person name="Steele A.D."/>
            <person name="Gui C."/>
            <person name="Meng S."/>
            <person name="Li G."/>
            <person name="Viehrig K."/>
            <person name="Ye F."/>
            <person name="Su P."/>
            <person name="Kiefer A.F."/>
            <person name="Nichols A."/>
            <person name="Cepeda A.J."/>
            <person name="Yan W."/>
            <person name="Fan B."/>
            <person name="Jiang Y."/>
            <person name="Adhikari A."/>
            <person name="Zheng C.-J."/>
            <person name="Schuster L."/>
            <person name="Cowan T.M."/>
            <person name="Smanski M.J."/>
            <person name="Chevrette M.G."/>
            <person name="de Carvalho L.P.S."/>
            <person name="Shen B."/>
        </authorList>
    </citation>
    <scope>NUCLEOTIDE SEQUENCE</scope>
    <source>
        <strain evidence="5">NPDC080035</strain>
    </source>
</reference>
<organism evidence="5">
    <name type="scientific">Leifsonia sp. NPDC080035</name>
    <dbReference type="NCBI Taxonomy" id="3143936"/>
    <lineage>
        <taxon>Bacteria</taxon>
        <taxon>Bacillati</taxon>
        <taxon>Actinomycetota</taxon>
        <taxon>Actinomycetes</taxon>
        <taxon>Micrococcales</taxon>
        <taxon>Microbacteriaceae</taxon>
        <taxon>Leifsonia</taxon>
    </lineage>
</organism>
<dbReference type="PANTHER" id="PTHR48105">
    <property type="entry name" value="THIOREDOXIN REDUCTASE 1-RELATED-RELATED"/>
    <property type="match status" value="1"/>
</dbReference>
<evidence type="ECO:0000256" key="3">
    <source>
        <dbReference type="ARBA" id="ARBA00048132"/>
    </source>
</evidence>
<dbReference type="SUPFAM" id="SSF51905">
    <property type="entry name" value="FAD/NAD(P)-binding domain"/>
    <property type="match status" value="1"/>
</dbReference>
<dbReference type="PRINTS" id="PR00469">
    <property type="entry name" value="PNDRDTASEII"/>
</dbReference>
<evidence type="ECO:0000313" key="5">
    <source>
        <dbReference type="EMBL" id="XBM47027.1"/>
    </source>
</evidence>
<comment type="catalytic activity">
    <reaction evidence="3">
        <text>[thioredoxin]-dithiol + NADP(+) = [thioredoxin]-disulfide + NADPH + H(+)</text>
        <dbReference type="Rhea" id="RHEA:20345"/>
        <dbReference type="Rhea" id="RHEA-COMP:10698"/>
        <dbReference type="Rhea" id="RHEA-COMP:10700"/>
        <dbReference type="ChEBI" id="CHEBI:15378"/>
        <dbReference type="ChEBI" id="CHEBI:29950"/>
        <dbReference type="ChEBI" id="CHEBI:50058"/>
        <dbReference type="ChEBI" id="CHEBI:57783"/>
        <dbReference type="ChEBI" id="CHEBI:58349"/>
        <dbReference type="EC" id="1.8.1.9"/>
    </reaction>
</comment>
<dbReference type="InterPro" id="IPR023753">
    <property type="entry name" value="FAD/NAD-binding_dom"/>
</dbReference>
<dbReference type="Gene3D" id="3.50.50.60">
    <property type="entry name" value="FAD/NAD(P)-binding domain"/>
    <property type="match status" value="2"/>
</dbReference>
<evidence type="ECO:0000259" key="4">
    <source>
        <dbReference type="Pfam" id="PF07992"/>
    </source>
</evidence>
<evidence type="ECO:0000256" key="2">
    <source>
        <dbReference type="ARBA" id="ARBA00023002"/>
    </source>
</evidence>
<proteinExistence type="predicted"/>
<protein>
    <submittedName>
        <fullName evidence="5">NAD(P)/FAD-dependent oxidoreductase</fullName>
    </submittedName>
</protein>
<dbReference type="InterPro" id="IPR036188">
    <property type="entry name" value="FAD/NAD-bd_sf"/>
</dbReference>